<feature type="region of interest" description="Disordered" evidence="2">
    <location>
        <begin position="656"/>
        <end position="680"/>
    </location>
</feature>
<feature type="region of interest" description="Disordered" evidence="2">
    <location>
        <begin position="806"/>
        <end position="828"/>
    </location>
</feature>
<dbReference type="EMBL" id="FNXT01001306">
    <property type="protein sequence ID" value="SZX78146.1"/>
    <property type="molecule type" value="Genomic_DNA"/>
</dbReference>
<feature type="compositionally biased region" description="Low complexity" evidence="2">
    <location>
        <begin position="416"/>
        <end position="430"/>
    </location>
</feature>
<feature type="region of interest" description="Disordered" evidence="2">
    <location>
        <begin position="389"/>
        <end position="430"/>
    </location>
</feature>
<gene>
    <name evidence="4" type="ORF">BQ4739_LOCUS18462</name>
    <name evidence="3" type="ORF">BQ4739_LOCUS6157</name>
</gene>
<evidence type="ECO:0000313" key="5">
    <source>
        <dbReference type="Proteomes" id="UP000256970"/>
    </source>
</evidence>
<sequence>MALQLPRSASADAAAKHKQRPVHAAGAAAVSSPMATTGVMAVNVAAASQQELTEWVAMLRRCSREVHTIKLQCNRPSGSARAAAGAARAARRTSNSSQPAAAAAAAGQAVPYTSQQHRAAAAEAAAKLASEKLRAPLPDALCKMASSSSGNLRQLELCVKFPLKVYEQLAAALAGNASLEVLSLAGSCCGDAALAALLPALIHHPKLQVLELPGCCLSDASAGRLAALLKAQAAAAAQQAWMAGLRGGPAAAAAAAAQRQQESAGAGGRQQQGLRVLDLAQNQITDAALPGLAAALGDEHCSLKHLSLAANQLPGAAAAAAALLAALQDGDPTGRNFTIDLRGNAGVNCSSDAAAEEAPTIPAVGVWAGMLSWSGPAVQPAAAAAHRPASALTARAGRSRSSHVQPRLTAGVQRNGGSSSAAESGSKARQQSAVQQAAAAAAAPCGRAPAAAAAAAAAATAILRMARNSEHAADTARNEDEQAEQRRVLRQEQQQQQQQQQQAVSDASCSKGCSTHDDTWQTSQQQQPQQDSYSYSCSASSSPSSSSSGDSCGSWRSGHRKQQQQQQQQPAAAGSPAHVWACSSVLPDVVATVTVQTSESAVGAGSEFDAGQVHPASTADALAVGAASAPHQDCQQRRASQQHHCSYATELKLSKQQQQQQYQQPGHADNRPPAHAAPAAAGAVQCVPELLQAVLQQQQMLQWLVLQQQQQQQQQQPTAVDDGELLELATTMRGLSEQVTILEQLYGITAPAAAAAQSDATPKAAGRNIHTKQFQEQAAAAVHNAAAADVRARAAAPAWPQFGSSRVDQCNAGRQQQQPQHSHRHCLDGFDDPGHSSCGGGSSSSRAECSSRAVFRSEPWPQQQAGNGAAAGFGVDWELVEVAQAAAGAVQCAPEQQQQQPAGFGVDWDVVDNISAQLLTLHGLS</sequence>
<comment type="subcellular location">
    <subcellularLocation>
        <location evidence="1">Cytoplasm</location>
        <location evidence="1">Cytoskeleton</location>
        <location evidence="1">Cilium axoneme</location>
    </subcellularLocation>
</comment>
<dbReference type="Proteomes" id="UP000256970">
    <property type="component" value="Unassembled WGS sequence"/>
</dbReference>
<keyword evidence="5" id="KW-1185">Reference proteome</keyword>
<evidence type="ECO:0000256" key="2">
    <source>
        <dbReference type="SAM" id="MobiDB-lite"/>
    </source>
</evidence>
<dbReference type="SMART" id="SM00368">
    <property type="entry name" value="LRR_RI"/>
    <property type="match status" value="4"/>
</dbReference>
<dbReference type="SUPFAM" id="SSF52047">
    <property type="entry name" value="RNI-like"/>
    <property type="match status" value="1"/>
</dbReference>
<feature type="region of interest" description="Disordered" evidence="2">
    <location>
        <begin position="1"/>
        <end position="26"/>
    </location>
</feature>
<accession>A0A383WN39</accession>
<evidence type="ECO:0000313" key="3">
    <source>
        <dbReference type="EMBL" id="SZX65686.1"/>
    </source>
</evidence>
<feature type="compositionally biased region" description="Polar residues" evidence="2">
    <location>
        <begin position="503"/>
        <end position="513"/>
    </location>
</feature>
<evidence type="ECO:0000313" key="4">
    <source>
        <dbReference type="EMBL" id="SZX78146.1"/>
    </source>
</evidence>
<dbReference type="InterPro" id="IPR032675">
    <property type="entry name" value="LRR_dom_sf"/>
</dbReference>
<dbReference type="PANTHER" id="PTHR24110">
    <property type="entry name" value="CENTROSOMAL PROTEIN OF 78 KDA"/>
    <property type="match status" value="1"/>
</dbReference>
<dbReference type="GO" id="GO:0005930">
    <property type="term" value="C:axoneme"/>
    <property type="evidence" value="ECO:0007669"/>
    <property type="project" value="UniProtKB-SubCell"/>
</dbReference>
<name>A0A383WN39_TETOB</name>
<evidence type="ECO:0000256" key="1">
    <source>
        <dbReference type="ARBA" id="ARBA00004430"/>
    </source>
</evidence>
<dbReference type="STRING" id="3088.A0A383WN39"/>
<dbReference type="PANTHER" id="PTHR24110:SF3">
    <property type="entry name" value="CENTROSOMAL PROTEIN OF 78 KDA"/>
    <property type="match status" value="1"/>
</dbReference>
<feature type="compositionally biased region" description="Low complexity" evidence="2">
    <location>
        <begin position="491"/>
        <end position="502"/>
    </location>
</feature>
<organism evidence="4 5">
    <name type="scientific">Tetradesmus obliquus</name>
    <name type="common">Green alga</name>
    <name type="synonym">Acutodesmus obliquus</name>
    <dbReference type="NCBI Taxonomy" id="3088"/>
    <lineage>
        <taxon>Eukaryota</taxon>
        <taxon>Viridiplantae</taxon>
        <taxon>Chlorophyta</taxon>
        <taxon>core chlorophytes</taxon>
        <taxon>Chlorophyceae</taxon>
        <taxon>CS clade</taxon>
        <taxon>Sphaeropleales</taxon>
        <taxon>Scenedesmaceae</taxon>
        <taxon>Tetradesmus</taxon>
    </lineage>
</organism>
<proteinExistence type="predicted"/>
<reference evidence="4 5" key="1">
    <citation type="submission" date="2016-10" db="EMBL/GenBank/DDBJ databases">
        <authorList>
            <person name="Cai Z."/>
        </authorList>
    </citation>
    <scope>NUCLEOTIDE SEQUENCE [LARGE SCALE GENOMIC DNA]</scope>
</reference>
<protein>
    <submittedName>
        <fullName evidence="4">Uncharacterized protein</fullName>
    </submittedName>
</protein>
<feature type="compositionally biased region" description="Low complexity" evidence="2">
    <location>
        <begin position="520"/>
        <end position="554"/>
    </location>
</feature>
<dbReference type="Gene3D" id="3.80.10.10">
    <property type="entry name" value="Ribonuclease Inhibitor"/>
    <property type="match status" value="2"/>
</dbReference>
<feature type="compositionally biased region" description="Basic and acidic residues" evidence="2">
    <location>
        <begin position="469"/>
        <end position="490"/>
    </location>
</feature>
<feature type="region of interest" description="Disordered" evidence="2">
    <location>
        <begin position="469"/>
        <end position="575"/>
    </location>
</feature>
<dbReference type="EMBL" id="FNXT01000659">
    <property type="protein sequence ID" value="SZX65686.1"/>
    <property type="molecule type" value="Genomic_DNA"/>
</dbReference>
<dbReference type="AlphaFoldDB" id="A0A383WN39"/>